<dbReference type="Gene3D" id="3.90.226.10">
    <property type="entry name" value="2-enoyl-CoA Hydratase, Chain A, domain 1"/>
    <property type="match status" value="1"/>
</dbReference>
<evidence type="ECO:0000256" key="7">
    <source>
        <dbReference type="SAM" id="SignalP"/>
    </source>
</evidence>
<evidence type="ECO:0000313" key="9">
    <source>
        <dbReference type="EMBL" id="OOR93505.1"/>
    </source>
</evidence>
<dbReference type="InterPro" id="IPR004447">
    <property type="entry name" value="Peptidase_S41A"/>
</dbReference>
<feature type="signal peptide" evidence="7">
    <location>
        <begin position="1"/>
        <end position="29"/>
    </location>
</feature>
<dbReference type="STRING" id="34060.B0181_00165"/>
<gene>
    <name evidence="10" type="primary">prc</name>
    <name evidence="9" type="ORF">B0181_00165</name>
    <name evidence="10" type="ORF">NCTC10293_00684</name>
</gene>
<evidence type="ECO:0000256" key="5">
    <source>
        <dbReference type="RuleBase" id="RU004404"/>
    </source>
</evidence>
<keyword evidence="3 5" id="KW-0378">Hydrolase</keyword>
<name>A0A1T0ACP9_9GAMM</name>
<feature type="chain" id="PRO_5033283380" evidence="7">
    <location>
        <begin position="30"/>
        <end position="744"/>
    </location>
</feature>
<keyword evidence="2 5" id="KW-0645">Protease</keyword>
<dbReference type="InterPro" id="IPR005151">
    <property type="entry name" value="Tail-specific_protease"/>
</dbReference>
<dbReference type="Pfam" id="PF00595">
    <property type="entry name" value="PDZ"/>
    <property type="match status" value="1"/>
</dbReference>
<dbReference type="SMART" id="SM00245">
    <property type="entry name" value="TSPc"/>
    <property type="match status" value="1"/>
</dbReference>
<evidence type="ECO:0000256" key="6">
    <source>
        <dbReference type="SAM" id="MobiDB-lite"/>
    </source>
</evidence>
<evidence type="ECO:0000256" key="3">
    <source>
        <dbReference type="ARBA" id="ARBA00022801"/>
    </source>
</evidence>
<dbReference type="Pfam" id="PF11818">
    <property type="entry name" value="DUF3340"/>
    <property type="match status" value="1"/>
</dbReference>
<dbReference type="RefSeq" id="WP_078275477.1">
    <property type="nucleotide sequence ID" value="NZ_CAACXO010000086.1"/>
</dbReference>
<dbReference type="CDD" id="cd07560">
    <property type="entry name" value="Peptidase_S41_CPP"/>
    <property type="match status" value="1"/>
</dbReference>
<dbReference type="Pfam" id="PF17804">
    <property type="entry name" value="TSP_NTD"/>
    <property type="match status" value="1"/>
</dbReference>
<evidence type="ECO:0000256" key="1">
    <source>
        <dbReference type="ARBA" id="ARBA00009179"/>
    </source>
</evidence>
<dbReference type="GO" id="GO:0007165">
    <property type="term" value="P:signal transduction"/>
    <property type="evidence" value="ECO:0007669"/>
    <property type="project" value="TreeGrafter"/>
</dbReference>
<dbReference type="InterPro" id="IPR036034">
    <property type="entry name" value="PDZ_sf"/>
</dbReference>
<dbReference type="InterPro" id="IPR029045">
    <property type="entry name" value="ClpP/crotonase-like_dom_sf"/>
</dbReference>
<evidence type="ECO:0000259" key="8">
    <source>
        <dbReference type="PROSITE" id="PS50106"/>
    </source>
</evidence>
<evidence type="ECO:0000313" key="10">
    <source>
        <dbReference type="EMBL" id="STZ10352.1"/>
    </source>
</evidence>
<dbReference type="OrthoDB" id="9812068at2"/>
<dbReference type="PANTHER" id="PTHR32060:SF22">
    <property type="entry name" value="CARBOXYL-TERMINAL-PROCESSING PEPTIDASE 3, CHLOROPLASTIC"/>
    <property type="match status" value="1"/>
</dbReference>
<dbReference type="SMART" id="SM00228">
    <property type="entry name" value="PDZ"/>
    <property type="match status" value="1"/>
</dbReference>
<dbReference type="NCBIfam" id="TIGR00225">
    <property type="entry name" value="prc"/>
    <property type="match status" value="1"/>
</dbReference>
<dbReference type="Pfam" id="PF03572">
    <property type="entry name" value="Peptidase_S41"/>
    <property type="match status" value="1"/>
</dbReference>
<dbReference type="InterPro" id="IPR001478">
    <property type="entry name" value="PDZ"/>
</dbReference>
<dbReference type="InterPro" id="IPR020992">
    <property type="entry name" value="Tail_Prtase_C"/>
</dbReference>
<feature type="compositionally biased region" description="Low complexity" evidence="6">
    <location>
        <begin position="728"/>
        <end position="744"/>
    </location>
</feature>
<feature type="region of interest" description="Disordered" evidence="6">
    <location>
        <begin position="725"/>
        <end position="744"/>
    </location>
</feature>
<evidence type="ECO:0000256" key="2">
    <source>
        <dbReference type="ARBA" id="ARBA00022670"/>
    </source>
</evidence>
<dbReference type="Gene3D" id="3.30.750.44">
    <property type="match status" value="1"/>
</dbReference>
<dbReference type="AlphaFoldDB" id="A0A1T0ACP9"/>
<dbReference type="Gene3D" id="2.30.42.10">
    <property type="match status" value="1"/>
</dbReference>
<comment type="similarity">
    <text evidence="1 5">Belongs to the peptidase S41A family.</text>
</comment>
<evidence type="ECO:0000313" key="12">
    <source>
        <dbReference type="Proteomes" id="UP000255279"/>
    </source>
</evidence>
<reference evidence="10 12" key="2">
    <citation type="submission" date="2018-06" db="EMBL/GenBank/DDBJ databases">
        <authorList>
            <consortium name="Pathogen Informatics"/>
            <person name="Doyle S."/>
        </authorList>
    </citation>
    <scope>NUCLEOTIDE SEQUENCE [LARGE SCALE GENOMIC DNA]</scope>
    <source>
        <strain evidence="10 12">NCTC10293</strain>
    </source>
</reference>
<dbReference type="EMBL" id="MUXU01000003">
    <property type="protein sequence ID" value="OOR93505.1"/>
    <property type="molecule type" value="Genomic_DNA"/>
</dbReference>
<keyword evidence="4 5" id="KW-0720">Serine protease</keyword>
<dbReference type="SUPFAM" id="SSF50156">
    <property type="entry name" value="PDZ domain-like"/>
    <property type="match status" value="1"/>
</dbReference>
<accession>A0A1T0ACP9</accession>
<dbReference type="PROSITE" id="PS50106">
    <property type="entry name" value="PDZ"/>
    <property type="match status" value="1"/>
</dbReference>
<dbReference type="Proteomes" id="UP000255279">
    <property type="component" value="Unassembled WGS sequence"/>
</dbReference>
<dbReference type="CDD" id="cd06782">
    <property type="entry name" value="cpPDZ_CPP-like"/>
    <property type="match status" value="1"/>
</dbReference>
<dbReference type="EC" id="3.4.21.102" evidence="10"/>
<organism evidence="9 11">
    <name type="scientific">Moraxella caviae</name>
    <dbReference type="NCBI Taxonomy" id="34060"/>
    <lineage>
        <taxon>Bacteria</taxon>
        <taxon>Pseudomonadati</taxon>
        <taxon>Pseudomonadota</taxon>
        <taxon>Gammaproteobacteria</taxon>
        <taxon>Moraxellales</taxon>
        <taxon>Moraxellaceae</taxon>
        <taxon>Moraxella</taxon>
    </lineage>
</organism>
<evidence type="ECO:0000256" key="4">
    <source>
        <dbReference type="ARBA" id="ARBA00022825"/>
    </source>
</evidence>
<dbReference type="EMBL" id="UGQE01000001">
    <property type="protein sequence ID" value="STZ10352.1"/>
    <property type="molecule type" value="Genomic_DNA"/>
</dbReference>
<reference evidence="9 11" key="1">
    <citation type="submission" date="2017-02" db="EMBL/GenBank/DDBJ databases">
        <title>Draft genome sequence of Moraxella caviae CCUG 355 type strain.</title>
        <authorList>
            <person name="Engstrom-Jakobsson H."/>
            <person name="Salva-Serra F."/>
            <person name="Thorell K."/>
            <person name="Gonzales-Siles L."/>
            <person name="Karlsson R."/>
            <person name="Boulund F."/>
            <person name="Engstrand L."/>
            <person name="Moore E."/>
        </authorList>
    </citation>
    <scope>NUCLEOTIDE SEQUENCE [LARGE SCALE GENOMIC DNA]</scope>
    <source>
        <strain evidence="9 11">CCUG 355</strain>
    </source>
</reference>
<evidence type="ECO:0000313" key="11">
    <source>
        <dbReference type="Proteomes" id="UP000190435"/>
    </source>
</evidence>
<dbReference type="GO" id="GO:0004252">
    <property type="term" value="F:serine-type endopeptidase activity"/>
    <property type="evidence" value="ECO:0007669"/>
    <property type="project" value="UniProtKB-EC"/>
</dbReference>
<keyword evidence="7" id="KW-0732">Signal</keyword>
<sequence>MKKQLMLSGVSAAIVGVLLAQGYAMVATAADRVGFEPSVEQKVTARQISLLLDRAHYLDQPLNREMGKKILEMYFDDLDRSRTLLLQADVDEFTAKYGDTFAERLKRGDLSAGVEVFERYRTRANEYYDYAKALLDQGVSLNTNETIVLDREEAPRFQSQDEQRQYWKNQITYSLIGLTLSQENDAKKDKAFIENPELTRGQDLVRGEERTPTEILKNRLNRQQQQLERMKPDEIIETILNTATQTYDPHSNYYAPVQANEIQIQSNLQLEGIGVSIRPDRKNPDYTRIVTLVDGGPAQKTGQIRANDLILGVAQDGEPMVDVVGWSTREIVAVIRGKRGTSVTIKVKQPNTPDSSARNVTIVRDVIAQEESGVHHRVIDVPHQGTTKRVGVLEIPSFYLNFKARRSGADAKDYRSVSLDTEKALKALNQQNIDGLVVDLRNNPGGSLDEVVKMLGLFLKQGPLVQIRDNQGNVQVYVDRDGGKQLYAGEMVVLVNLGSASASEIFAAAIQDYGRGLVVGSTTTGKGSAQVQRDDVALGSATLTQRKFYRVTGGSTQNKGVVPDIELVNIYEGMEFGEREYKNPLEWDTIKTTPFKPEGRYAPELIETLSAQSAARQKSDPQFVYLSQVNAIRALDDDKLPADIDIDKRRAKAKNIEQRTLIAENARRQATGEAPFTSFATYQANLDALAEERAAMKENERPKLPESEAFVREAATLMFDAKDIVQSETAAPEQAETQTQTQAE</sequence>
<dbReference type="GO" id="GO:0006508">
    <property type="term" value="P:proteolysis"/>
    <property type="evidence" value="ECO:0007669"/>
    <property type="project" value="UniProtKB-KW"/>
</dbReference>
<dbReference type="SUPFAM" id="SSF52096">
    <property type="entry name" value="ClpP/crotonase"/>
    <property type="match status" value="1"/>
</dbReference>
<feature type="domain" description="PDZ" evidence="8">
    <location>
        <begin position="261"/>
        <end position="336"/>
    </location>
</feature>
<dbReference type="InterPro" id="IPR040573">
    <property type="entry name" value="TSP_N"/>
</dbReference>
<dbReference type="GO" id="GO:0030288">
    <property type="term" value="C:outer membrane-bounded periplasmic space"/>
    <property type="evidence" value="ECO:0007669"/>
    <property type="project" value="TreeGrafter"/>
</dbReference>
<protein>
    <submittedName>
        <fullName evidence="9">Tail-specific protease</fullName>
        <ecNumber evidence="10">3.4.21.102</ecNumber>
    </submittedName>
</protein>
<dbReference type="PANTHER" id="PTHR32060">
    <property type="entry name" value="TAIL-SPECIFIC PROTEASE"/>
    <property type="match status" value="1"/>
</dbReference>
<dbReference type="Proteomes" id="UP000190435">
    <property type="component" value="Unassembled WGS sequence"/>
</dbReference>
<keyword evidence="11" id="KW-1185">Reference proteome</keyword>
<proteinExistence type="inferred from homology"/>